<accession>A0A2N3Y5K5</accession>
<evidence type="ECO:0000313" key="11">
    <source>
        <dbReference type="EMBL" id="PKW18197.1"/>
    </source>
</evidence>
<comment type="caution">
    <text evidence="11">The sequence shown here is derived from an EMBL/GenBank/DDBJ whole genome shotgun (WGS) entry which is preliminary data.</text>
</comment>
<dbReference type="InterPro" id="IPR001216">
    <property type="entry name" value="P-phosphate_BS"/>
</dbReference>
<dbReference type="RefSeq" id="WP_010314168.1">
    <property type="nucleotide sequence ID" value="NZ_CP061007.1"/>
</dbReference>
<evidence type="ECO:0000256" key="9">
    <source>
        <dbReference type="ARBA" id="ARBA00022898"/>
    </source>
</evidence>
<keyword evidence="9" id="KW-0663">Pyridoxal phosphate</keyword>
<comment type="similarity">
    <text evidence="4">Belongs to the cysteine synthase/cystathionine beta-synthase family. SbnA subfamily.</text>
</comment>
<dbReference type="NCBIfam" id="TIGR03945">
    <property type="entry name" value="PLP_SbnA_fam"/>
    <property type="match status" value="1"/>
</dbReference>
<dbReference type="InterPro" id="IPR001926">
    <property type="entry name" value="TrpB-like_PALP"/>
</dbReference>
<dbReference type="STRING" id="994479.GCA_000194155_06911"/>
<keyword evidence="12" id="KW-1185">Reference proteome</keyword>
<evidence type="ECO:0000256" key="5">
    <source>
        <dbReference type="ARBA" id="ARBA00011738"/>
    </source>
</evidence>
<evidence type="ECO:0000256" key="2">
    <source>
        <dbReference type="ARBA" id="ARBA00004056"/>
    </source>
</evidence>
<dbReference type="InterPro" id="IPR023927">
    <property type="entry name" value="SbnA"/>
</dbReference>
<gene>
    <name evidence="11" type="ORF">A8926_6263</name>
</gene>
<feature type="domain" description="Tryptophan synthase beta chain-like PALP" evidence="10">
    <location>
        <begin position="16"/>
        <end position="303"/>
    </location>
</feature>
<comment type="function">
    <text evidence="2">Catalyzes the synthesis of N-((2S)-2-amino-2-carboxyethyl)-L-glutamate (ACEGA) from O-phospho-L-serine and L-glutamate. Involved in the biosynthesis of L-2,3-diaminopropionic acid (L-Dap), a precursor of staphyloferrin B and antibiotics.</text>
</comment>
<sequence length="327" mass="35091">MAVDTLTESVAESVFECVGNTPVVALNRLFPEPDVEVIAKLELMNPGGSMKDRSARHIVECGLREGSIRPGSHLVESSSGNFGIALAIAARIHGLRFTCVLDPKAAPANVAILRHLGAEVDVVTEPDEMGGYLHTRIRRVQKIVAGAPGAIWINQYANDRNWEAHYHGTGAELAEQLIRPPSYLFGAVSTTGSLLGCSRRLRERFPDLRVAAVDAVGSVIFGGPAGPRDVPGIGASRVPELFAPAEIDDVVHVNDFETAVGCRDLLAAEGIFAGGSTGSVVAAIRRTLPHLPRPCRVVAIFPDRGDRYLDLIYDEGWFAAARQRCTN</sequence>
<dbReference type="EC" id="2.5.1.140" evidence="6"/>
<comment type="subunit">
    <text evidence="5">Homodimer.</text>
</comment>
<dbReference type="Proteomes" id="UP000233786">
    <property type="component" value="Unassembled WGS sequence"/>
</dbReference>
<dbReference type="GO" id="GO:0006535">
    <property type="term" value="P:cysteine biosynthetic process from serine"/>
    <property type="evidence" value="ECO:0007669"/>
    <property type="project" value="InterPro"/>
</dbReference>
<dbReference type="InterPro" id="IPR050214">
    <property type="entry name" value="Cys_Synth/Cystath_Beta-Synth"/>
</dbReference>
<evidence type="ECO:0000256" key="3">
    <source>
        <dbReference type="ARBA" id="ARBA00004924"/>
    </source>
</evidence>
<evidence type="ECO:0000256" key="8">
    <source>
        <dbReference type="ARBA" id="ARBA00022679"/>
    </source>
</evidence>
<dbReference type="PROSITE" id="PS00901">
    <property type="entry name" value="CYS_SYNTHASE"/>
    <property type="match status" value="1"/>
</dbReference>
<dbReference type="InterPro" id="IPR036052">
    <property type="entry name" value="TrpB-like_PALP_sf"/>
</dbReference>
<evidence type="ECO:0000256" key="6">
    <source>
        <dbReference type="ARBA" id="ARBA00012331"/>
    </source>
</evidence>
<comment type="pathway">
    <text evidence="3">Siderophore biosynthesis.</text>
</comment>
<evidence type="ECO:0000256" key="4">
    <source>
        <dbReference type="ARBA" id="ARBA00008519"/>
    </source>
</evidence>
<name>A0A2N3Y5K5_SACSN</name>
<comment type="cofactor">
    <cofactor evidence="1">
        <name>pyridoxal 5'-phosphate</name>
        <dbReference type="ChEBI" id="CHEBI:597326"/>
    </cofactor>
</comment>
<dbReference type="GO" id="GO:0016765">
    <property type="term" value="F:transferase activity, transferring alkyl or aryl (other than methyl) groups"/>
    <property type="evidence" value="ECO:0007669"/>
    <property type="project" value="UniProtKB-ARBA"/>
</dbReference>
<keyword evidence="8" id="KW-0808">Transferase</keyword>
<evidence type="ECO:0000256" key="7">
    <source>
        <dbReference type="ARBA" id="ARBA00016985"/>
    </source>
</evidence>
<dbReference type="Pfam" id="PF00291">
    <property type="entry name" value="PALP"/>
    <property type="match status" value="1"/>
</dbReference>
<organism evidence="11 12">
    <name type="scientific">Saccharopolyspora spinosa</name>
    <dbReference type="NCBI Taxonomy" id="60894"/>
    <lineage>
        <taxon>Bacteria</taxon>
        <taxon>Bacillati</taxon>
        <taxon>Actinomycetota</taxon>
        <taxon>Actinomycetes</taxon>
        <taxon>Pseudonocardiales</taxon>
        <taxon>Pseudonocardiaceae</taxon>
        <taxon>Saccharopolyspora</taxon>
    </lineage>
</organism>
<dbReference type="CDD" id="cd01561">
    <property type="entry name" value="CBS_like"/>
    <property type="match status" value="1"/>
</dbReference>
<evidence type="ECO:0000256" key="1">
    <source>
        <dbReference type="ARBA" id="ARBA00001933"/>
    </source>
</evidence>
<dbReference type="AlphaFoldDB" id="A0A2N3Y5K5"/>
<evidence type="ECO:0000313" key="12">
    <source>
        <dbReference type="Proteomes" id="UP000233786"/>
    </source>
</evidence>
<protein>
    <recommendedName>
        <fullName evidence="7">N-(2-amino-2-carboxyethyl)-L-glutamate synthase</fullName>
        <ecNumber evidence="6">2.5.1.140</ecNumber>
    </recommendedName>
</protein>
<dbReference type="Gene3D" id="3.40.50.1100">
    <property type="match status" value="2"/>
</dbReference>
<dbReference type="EMBL" id="PJNB01000001">
    <property type="protein sequence ID" value="PKW18197.1"/>
    <property type="molecule type" value="Genomic_DNA"/>
</dbReference>
<evidence type="ECO:0000259" key="10">
    <source>
        <dbReference type="Pfam" id="PF00291"/>
    </source>
</evidence>
<dbReference type="SUPFAM" id="SSF53686">
    <property type="entry name" value="Tryptophan synthase beta subunit-like PLP-dependent enzymes"/>
    <property type="match status" value="1"/>
</dbReference>
<reference evidence="11" key="1">
    <citation type="submission" date="2017-12" db="EMBL/GenBank/DDBJ databases">
        <title>Sequencing the genomes of 1000 Actinobacteria strains.</title>
        <authorList>
            <person name="Klenk H.-P."/>
        </authorList>
    </citation>
    <scope>NUCLEOTIDE SEQUENCE [LARGE SCALE GENOMIC DNA]</scope>
    <source>
        <strain evidence="11">DSM 44228</strain>
    </source>
</reference>
<proteinExistence type="inferred from homology"/>
<dbReference type="PANTHER" id="PTHR10314">
    <property type="entry name" value="CYSTATHIONINE BETA-SYNTHASE"/>
    <property type="match status" value="1"/>
</dbReference>